<keyword evidence="2" id="KW-1185">Reference proteome</keyword>
<proteinExistence type="predicted"/>
<name>A0ABN6I8M5_9HELI</name>
<dbReference type="Proteomes" id="UP000826146">
    <property type="component" value="Chromosome"/>
</dbReference>
<dbReference type="Pfam" id="PF01856">
    <property type="entry name" value="HP_OMP"/>
    <property type="match status" value="1"/>
</dbReference>
<protein>
    <recommendedName>
        <fullName evidence="3">Outer membrane protein</fullName>
    </recommendedName>
</protein>
<evidence type="ECO:0000313" key="2">
    <source>
        <dbReference type="Proteomes" id="UP000826146"/>
    </source>
</evidence>
<evidence type="ECO:0000313" key="1">
    <source>
        <dbReference type="EMBL" id="BCZ19062.1"/>
    </source>
</evidence>
<accession>A0ABN6I8M5</accession>
<dbReference type="InterPro" id="IPR002718">
    <property type="entry name" value="OMP_Helicobacter"/>
</dbReference>
<dbReference type="EMBL" id="AP024819">
    <property type="protein sequence ID" value="BCZ19062.1"/>
    <property type="molecule type" value="Genomic_DNA"/>
</dbReference>
<sequence>MNQYMGNLAKVKDPDLALKHSPNYVQFVVNMGFRTNLTKHQGFEFGVRVPTINDPYFTATFTKADSSSCGYGTSPYCGGKGSKITHTFRRNVSIYWNYVFNF</sequence>
<gene>
    <name evidence="1" type="ORF">NHP190012_07040</name>
</gene>
<evidence type="ECO:0008006" key="3">
    <source>
        <dbReference type="Google" id="ProtNLM"/>
    </source>
</evidence>
<organism evidence="1 2">
    <name type="scientific">Helicobacter gastrofelis</name>
    <dbReference type="NCBI Taxonomy" id="2849642"/>
    <lineage>
        <taxon>Bacteria</taxon>
        <taxon>Pseudomonadati</taxon>
        <taxon>Campylobacterota</taxon>
        <taxon>Epsilonproteobacteria</taxon>
        <taxon>Campylobacterales</taxon>
        <taxon>Helicobacteraceae</taxon>
        <taxon>Helicobacter</taxon>
    </lineage>
</organism>
<reference evidence="1 2" key="1">
    <citation type="submission" date="2021-07" db="EMBL/GenBank/DDBJ databases">
        <title>Novel Helicobacter sp. Isolated from a cat.</title>
        <authorList>
            <person name="Rimbara E."/>
            <person name="Suzuki M."/>
        </authorList>
    </citation>
    <scope>NUCLEOTIDE SEQUENCE [LARGE SCALE GENOMIC DNA]</scope>
    <source>
        <strain evidence="2">NHP19-012</strain>
    </source>
</reference>